<feature type="compositionally biased region" description="Low complexity" evidence="1">
    <location>
        <begin position="85"/>
        <end position="101"/>
    </location>
</feature>
<organism evidence="2 3">
    <name type="scientific">Geopseudomonas aromaticivorans</name>
    <dbReference type="NCBI Taxonomy" id="2849492"/>
    <lineage>
        <taxon>Bacteria</taxon>
        <taxon>Pseudomonadati</taxon>
        <taxon>Pseudomonadota</taxon>
        <taxon>Gammaproteobacteria</taxon>
        <taxon>Pseudomonadales</taxon>
        <taxon>Pseudomonadaceae</taxon>
        <taxon>Geopseudomonas</taxon>
    </lineage>
</organism>
<keyword evidence="2" id="KW-0812">Transmembrane</keyword>
<reference evidence="2 3" key="1">
    <citation type="submission" date="2021-06" db="EMBL/GenBank/DDBJ databases">
        <title>Differences between aerobic and microaerobic xylene degrading microbial communities.</title>
        <authorList>
            <person name="Banerjee S."/>
            <person name="Tancsics A."/>
        </authorList>
    </citation>
    <scope>NUCLEOTIDE SEQUENCE [LARGE SCALE GENOMIC DNA]</scope>
    <source>
        <strain evidence="2 3">MAP12</strain>
    </source>
</reference>
<sequence>MHNSRPDLNELPSTAQLLRSTVLALIAAVALLVTVVMPAEYAIDPTGVGRLLGLTQMGELKATPAAEAAAEEPAAEPQPAPAAAPAPVAASAPDPQQPQVAGQKHEVNLTLKPNQATEIKLEMKQGAEARFHWTANGGQLNYDTHGDPYKAPKGFYHGYGKGKQTPEQQGVLVAAFDGKHGWFWRNRSNQTVKLTLRTEGDYITIEQVL</sequence>
<dbReference type="RefSeq" id="WP_217679595.1">
    <property type="nucleotide sequence ID" value="NZ_JAHRGL010000002.1"/>
</dbReference>
<name>A0ABS6MTW3_9GAMM</name>
<gene>
    <name evidence="2" type="ORF">KRX52_02615</name>
</gene>
<dbReference type="EMBL" id="JAHRGL010000002">
    <property type="protein sequence ID" value="MBV2131687.1"/>
    <property type="molecule type" value="Genomic_DNA"/>
</dbReference>
<comment type="caution">
    <text evidence="2">The sequence shown here is derived from an EMBL/GenBank/DDBJ whole genome shotgun (WGS) entry which is preliminary data.</text>
</comment>
<proteinExistence type="predicted"/>
<accession>A0ABS6MTW3</accession>
<evidence type="ECO:0000313" key="3">
    <source>
        <dbReference type="Proteomes" id="UP000813068"/>
    </source>
</evidence>
<protein>
    <submittedName>
        <fullName evidence="2">Transmembrane anchor protein</fullName>
    </submittedName>
</protein>
<evidence type="ECO:0000313" key="2">
    <source>
        <dbReference type="EMBL" id="MBV2131687.1"/>
    </source>
</evidence>
<keyword evidence="3" id="KW-1185">Reference proteome</keyword>
<evidence type="ECO:0000256" key="1">
    <source>
        <dbReference type="SAM" id="MobiDB-lite"/>
    </source>
</evidence>
<keyword evidence="2" id="KW-0472">Membrane</keyword>
<feature type="region of interest" description="Disordered" evidence="1">
    <location>
        <begin position="63"/>
        <end position="107"/>
    </location>
</feature>
<dbReference type="Proteomes" id="UP000813068">
    <property type="component" value="Unassembled WGS sequence"/>
</dbReference>